<reference evidence="9" key="1">
    <citation type="journal article" date="2021" name="Genome Biol. Evol.">
        <title>A High-Quality Reference Genome for a Parasitic Bivalve with Doubly Uniparental Inheritance (Bivalvia: Unionida).</title>
        <authorList>
            <person name="Smith C.H."/>
        </authorList>
    </citation>
    <scope>NUCLEOTIDE SEQUENCE</scope>
    <source>
        <strain evidence="9">CHS0354</strain>
    </source>
</reference>
<dbReference type="GO" id="GO:0006355">
    <property type="term" value="P:regulation of DNA-templated transcription"/>
    <property type="evidence" value="ECO:0007669"/>
    <property type="project" value="InterPro"/>
</dbReference>
<evidence type="ECO:0000256" key="6">
    <source>
        <dbReference type="ARBA" id="ARBA00023236"/>
    </source>
</evidence>
<protein>
    <recommendedName>
        <fullName evidence="8">Peptidase S24/S26A/S26B/S26C domain-containing protein</fullName>
    </recommendedName>
</protein>
<organism evidence="9 10">
    <name type="scientific">Potamilus streckersoni</name>
    <dbReference type="NCBI Taxonomy" id="2493646"/>
    <lineage>
        <taxon>Eukaryota</taxon>
        <taxon>Metazoa</taxon>
        <taxon>Spiralia</taxon>
        <taxon>Lophotrochozoa</taxon>
        <taxon>Mollusca</taxon>
        <taxon>Bivalvia</taxon>
        <taxon>Autobranchia</taxon>
        <taxon>Heteroconchia</taxon>
        <taxon>Palaeoheterodonta</taxon>
        <taxon>Unionida</taxon>
        <taxon>Unionoidea</taxon>
        <taxon>Unionidae</taxon>
        <taxon>Ambleminae</taxon>
        <taxon>Lampsilini</taxon>
        <taxon>Potamilus</taxon>
    </lineage>
</organism>
<evidence type="ECO:0000313" key="9">
    <source>
        <dbReference type="EMBL" id="KAK3604935.1"/>
    </source>
</evidence>
<evidence type="ECO:0000256" key="4">
    <source>
        <dbReference type="ARBA" id="ARBA00022813"/>
    </source>
</evidence>
<keyword evidence="2" id="KW-0227">DNA damage</keyword>
<dbReference type="InterPro" id="IPR006197">
    <property type="entry name" value="Peptidase_S24_LexA"/>
</dbReference>
<dbReference type="PANTHER" id="PTHR33516">
    <property type="entry name" value="LEXA REPRESSOR"/>
    <property type="match status" value="1"/>
</dbReference>
<keyword evidence="10" id="KW-1185">Reference proteome</keyword>
<keyword evidence="6" id="KW-0742">SOS response</keyword>
<accession>A0AAE0W995</accession>
<dbReference type="InterPro" id="IPR050077">
    <property type="entry name" value="LexA_repressor"/>
</dbReference>
<dbReference type="GO" id="GO:0003677">
    <property type="term" value="F:DNA binding"/>
    <property type="evidence" value="ECO:0007669"/>
    <property type="project" value="InterPro"/>
</dbReference>
<keyword evidence="4 7" id="KW-0068">Autocatalytic cleavage</keyword>
<dbReference type="PRINTS" id="PR00726">
    <property type="entry name" value="LEXASERPTASE"/>
</dbReference>
<comment type="caution">
    <text evidence="9">The sequence shown here is derived from an EMBL/GenBank/DDBJ whole genome shotgun (WGS) entry which is preliminary data.</text>
</comment>
<dbReference type="AlphaFoldDB" id="A0AAE0W995"/>
<feature type="domain" description="Peptidase S24/S26A/S26B/S26C" evidence="8">
    <location>
        <begin position="327"/>
        <end position="435"/>
    </location>
</feature>
<evidence type="ECO:0000256" key="7">
    <source>
        <dbReference type="RuleBase" id="RU003991"/>
    </source>
</evidence>
<evidence type="ECO:0000256" key="2">
    <source>
        <dbReference type="ARBA" id="ARBA00022763"/>
    </source>
</evidence>
<dbReference type="InterPro" id="IPR036286">
    <property type="entry name" value="LexA/Signal_pep-like_sf"/>
</dbReference>
<sequence length="442" mass="49274">MDRLTLGNGSIVNMYSNTAGYDLRRPGIQIRLNFPVWGLQIFTSDVTSLAIFGTRIYTRPLYPLHIPIVSNIEVGGSVVTDVRSQSGLVGRDNSLGKFIFLKSTSKQELPLVFGFDLTLPIVQFSFWDLKVVADYVNFLGGGNGLSAGIINTFNIANVVNLSVKFEHRENFKGVAFGYFDGFYEISRHQIVGVTGDTISTAWYNAKSTEAWRGFKASLALNVMSKIVGVAGYERRYDSPVGGRFFAYLEAPNLLPSFALRAEYFKRDTDFNLSLFSIDDHSTARLIASYSFNFIMLSVVSQWSFAPEKNASGAIIGYIPQQILFFRTGFPSPAFDVSDVAIDLNKHFIKHPSATFFARVKGHSMKDAGIDNGDLLIVDKSIEPKNGKIAVCYLDDQFTLKRLRIEKGRLWLVPANDVFEPIEVKEGNEVIIWGIVAHVIKSF</sequence>
<evidence type="ECO:0000256" key="5">
    <source>
        <dbReference type="ARBA" id="ARBA00023204"/>
    </source>
</evidence>
<dbReference type="NCBIfam" id="NF007621">
    <property type="entry name" value="PRK10276.1"/>
    <property type="match status" value="1"/>
</dbReference>
<dbReference type="PANTHER" id="PTHR33516:SF2">
    <property type="entry name" value="LEXA REPRESSOR-RELATED"/>
    <property type="match status" value="1"/>
</dbReference>
<keyword evidence="5" id="KW-0234">DNA repair</keyword>
<comment type="similarity">
    <text evidence="1 7">Belongs to the peptidase S24 family.</text>
</comment>
<evidence type="ECO:0000259" key="8">
    <source>
        <dbReference type="Pfam" id="PF00717"/>
    </source>
</evidence>
<evidence type="ECO:0000256" key="1">
    <source>
        <dbReference type="ARBA" id="ARBA00007484"/>
    </source>
</evidence>
<dbReference type="SUPFAM" id="SSF51306">
    <property type="entry name" value="LexA/Signal peptidase"/>
    <property type="match status" value="1"/>
</dbReference>
<dbReference type="GO" id="GO:0016787">
    <property type="term" value="F:hydrolase activity"/>
    <property type="evidence" value="ECO:0007669"/>
    <property type="project" value="UniProtKB-KW"/>
</dbReference>
<dbReference type="CDD" id="cd06529">
    <property type="entry name" value="S24_LexA-like"/>
    <property type="match status" value="1"/>
</dbReference>
<dbReference type="GO" id="GO:0006281">
    <property type="term" value="P:DNA repair"/>
    <property type="evidence" value="ECO:0007669"/>
    <property type="project" value="UniProtKB-KW"/>
</dbReference>
<gene>
    <name evidence="9" type="ORF">CHS0354_000599</name>
</gene>
<name>A0AAE0W995_9BIVA</name>
<proteinExistence type="inferred from homology"/>
<dbReference type="EMBL" id="JAEAOA010000085">
    <property type="protein sequence ID" value="KAK3604935.1"/>
    <property type="molecule type" value="Genomic_DNA"/>
</dbReference>
<reference evidence="9" key="3">
    <citation type="submission" date="2023-05" db="EMBL/GenBank/DDBJ databases">
        <authorList>
            <person name="Smith C.H."/>
        </authorList>
    </citation>
    <scope>NUCLEOTIDE SEQUENCE</scope>
    <source>
        <strain evidence="9">CHS0354</strain>
        <tissue evidence="9">Mantle</tissue>
    </source>
</reference>
<reference evidence="9" key="2">
    <citation type="journal article" date="2021" name="Genome Biol. Evol.">
        <title>Developing a high-quality reference genome for a parasitic bivalve with doubly uniparental inheritance (Bivalvia: Unionida).</title>
        <authorList>
            <person name="Smith C.H."/>
        </authorList>
    </citation>
    <scope>NUCLEOTIDE SEQUENCE</scope>
    <source>
        <strain evidence="9">CHS0354</strain>
        <tissue evidence="9">Mantle</tissue>
    </source>
</reference>
<dbReference type="Gene3D" id="2.10.109.10">
    <property type="entry name" value="Umud Fragment, subunit A"/>
    <property type="match status" value="1"/>
</dbReference>
<dbReference type="Pfam" id="PF00717">
    <property type="entry name" value="Peptidase_S24"/>
    <property type="match status" value="1"/>
</dbReference>
<evidence type="ECO:0000256" key="3">
    <source>
        <dbReference type="ARBA" id="ARBA00022801"/>
    </source>
</evidence>
<evidence type="ECO:0000313" key="10">
    <source>
        <dbReference type="Proteomes" id="UP001195483"/>
    </source>
</evidence>
<keyword evidence="3 7" id="KW-0378">Hydrolase</keyword>
<dbReference type="InterPro" id="IPR015927">
    <property type="entry name" value="Peptidase_S24_S26A/B/C"/>
</dbReference>
<dbReference type="Proteomes" id="UP001195483">
    <property type="component" value="Unassembled WGS sequence"/>
</dbReference>
<dbReference type="InterPro" id="IPR039418">
    <property type="entry name" value="LexA-like"/>
</dbReference>